<protein>
    <submittedName>
        <fullName evidence="1">Uncharacterized protein</fullName>
    </submittedName>
</protein>
<dbReference type="GeneID" id="17282203"/>
<reference evidence="2" key="1">
    <citation type="journal article" date="2013" name="Nature">
        <title>Pan genome of the phytoplankton Emiliania underpins its global distribution.</title>
        <authorList>
            <person name="Read B.A."/>
            <person name="Kegel J."/>
            <person name="Klute M.J."/>
            <person name="Kuo A."/>
            <person name="Lefebvre S.C."/>
            <person name="Maumus F."/>
            <person name="Mayer C."/>
            <person name="Miller J."/>
            <person name="Monier A."/>
            <person name="Salamov A."/>
            <person name="Young J."/>
            <person name="Aguilar M."/>
            <person name="Claverie J.M."/>
            <person name="Frickenhaus S."/>
            <person name="Gonzalez K."/>
            <person name="Herman E.K."/>
            <person name="Lin Y.C."/>
            <person name="Napier J."/>
            <person name="Ogata H."/>
            <person name="Sarno A.F."/>
            <person name="Shmutz J."/>
            <person name="Schroeder D."/>
            <person name="de Vargas C."/>
            <person name="Verret F."/>
            <person name="von Dassow P."/>
            <person name="Valentin K."/>
            <person name="Van de Peer Y."/>
            <person name="Wheeler G."/>
            <person name="Dacks J.B."/>
            <person name="Delwiche C.F."/>
            <person name="Dyhrman S.T."/>
            <person name="Glockner G."/>
            <person name="John U."/>
            <person name="Richards T."/>
            <person name="Worden A.Z."/>
            <person name="Zhang X."/>
            <person name="Grigoriev I.V."/>
            <person name="Allen A.E."/>
            <person name="Bidle K."/>
            <person name="Borodovsky M."/>
            <person name="Bowler C."/>
            <person name="Brownlee C."/>
            <person name="Cock J.M."/>
            <person name="Elias M."/>
            <person name="Gladyshev V.N."/>
            <person name="Groth M."/>
            <person name="Guda C."/>
            <person name="Hadaegh A."/>
            <person name="Iglesias-Rodriguez M.D."/>
            <person name="Jenkins J."/>
            <person name="Jones B.M."/>
            <person name="Lawson T."/>
            <person name="Leese F."/>
            <person name="Lindquist E."/>
            <person name="Lobanov A."/>
            <person name="Lomsadze A."/>
            <person name="Malik S.B."/>
            <person name="Marsh M.E."/>
            <person name="Mackinder L."/>
            <person name="Mock T."/>
            <person name="Mueller-Roeber B."/>
            <person name="Pagarete A."/>
            <person name="Parker M."/>
            <person name="Probert I."/>
            <person name="Quesneville H."/>
            <person name="Raines C."/>
            <person name="Rensing S.A."/>
            <person name="Riano-Pachon D.M."/>
            <person name="Richier S."/>
            <person name="Rokitta S."/>
            <person name="Shiraiwa Y."/>
            <person name="Soanes D.M."/>
            <person name="van der Giezen M."/>
            <person name="Wahlund T.M."/>
            <person name="Williams B."/>
            <person name="Wilson W."/>
            <person name="Wolfe G."/>
            <person name="Wurch L.L."/>
        </authorList>
    </citation>
    <scope>NUCLEOTIDE SEQUENCE</scope>
</reference>
<dbReference type="HOGENOM" id="CLU_1622089_0_0_1"/>
<dbReference type="Proteomes" id="UP000013827">
    <property type="component" value="Unassembled WGS sequence"/>
</dbReference>
<name>A0A0D3KME8_EMIH1</name>
<dbReference type="AlphaFoldDB" id="A0A0D3KME8"/>
<evidence type="ECO:0000313" key="2">
    <source>
        <dbReference type="Proteomes" id="UP000013827"/>
    </source>
</evidence>
<evidence type="ECO:0000313" key="1">
    <source>
        <dbReference type="EnsemblProtists" id="EOD36933"/>
    </source>
</evidence>
<dbReference type="KEGG" id="ehx:EMIHUDRAFT_433757"/>
<dbReference type="PaxDb" id="2903-EOD36933"/>
<organism evidence="1 2">
    <name type="scientific">Emiliania huxleyi (strain CCMP1516)</name>
    <dbReference type="NCBI Taxonomy" id="280463"/>
    <lineage>
        <taxon>Eukaryota</taxon>
        <taxon>Haptista</taxon>
        <taxon>Haptophyta</taxon>
        <taxon>Prymnesiophyceae</taxon>
        <taxon>Isochrysidales</taxon>
        <taxon>Noelaerhabdaceae</taxon>
        <taxon>Emiliania</taxon>
    </lineage>
</organism>
<reference evidence="1" key="2">
    <citation type="submission" date="2024-10" db="UniProtKB">
        <authorList>
            <consortium name="EnsemblProtists"/>
        </authorList>
    </citation>
    <scope>IDENTIFICATION</scope>
</reference>
<keyword evidence="2" id="KW-1185">Reference proteome</keyword>
<proteinExistence type="predicted"/>
<sequence>MAAAAICDSGLLVPRLLRALSLGRLADVACAVRALSPQRLRAHGAGLVVARRGPAAGEEPVCLHDLYLPRLPRPVVHGRPHRGLLLLLRHLGPGDVEAGLHHLCLGAHDVAPRRGRLQLGHHGERVRRVPLGAVQAARVALWLRQLQMFIVEAAWGGPSDELHL</sequence>
<accession>A0A0D3KME8</accession>
<dbReference type="RefSeq" id="XP_005789362.1">
    <property type="nucleotide sequence ID" value="XM_005789305.1"/>
</dbReference>
<dbReference type="EnsemblProtists" id="EOD36933">
    <property type="protein sequence ID" value="EOD36933"/>
    <property type="gene ID" value="EMIHUDRAFT_433757"/>
</dbReference>